<dbReference type="SUPFAM" id="SSF53335">
    <property type="entry name" value="S-adenosyl-L-methionine-dependent methyltransferases"/>
    <property type="match status" value="1"/>
</dbReference>
<accession>A0ABU9BAR5</accession>
<proteinExistence type="predicted"/>
<dbReference type="Gene3D" id="3.40.50.150">
    <property type="entry name" value="Vaccinia Virus protein VP39"/>
    <property type="match status" value="1"/>
</dbReference>
<gene>
    <name evidence="3" type="ORF">AACH11_13580</name>
</gene>
<evidence type="ECO:0000313" key="3">
    <source>
        <dbReference type="EMBL" id="MEK8026996.1"/>
    </source>
</evidence>
<dbReference type="PANTHER" id="PTHR43317">
    <property type="entry name" value="THERMOSPERMINE SYNTHASE ACAULIS5"/>
    <property type="match status" value="1"/>
</dbReference>
<reference evidence="3 4" key="1">
    <citation type="submission" date="2024-04" db="EMBL/GenBank/DDBJ databases">
        <title>Novel species of the genus Ideonella isolated from streams.</title>
        <authorList>
            <person name="Lu H."/>
        </authorList>
    </citation>
    <scope>NUCLEOTIDE SEQUENCE [LARGE SCALE GENOMIC DNA]</scope>
    <source>
        <strain evidence="3 4">BYS139W</strain>
    </source>
</reference>
<dbReference type="InterPro" id="IPR029063">
    <property type="entry name" value="SAM-dependent_MTases_sf"/>
</dbReference>
<evidence type="ECO:0000313" key="4">
    <source>
        <dbReference type="Proteomes" id="UP001368500"/>
    </source>
</evidence>
<feature type="region of interest" description="Disordered" evidence="2">
    <location>
        <begin position="20"/>
        <end position="55"/>
    </location>
</feature>
<name>A0ABU9BAR5_9BURK</name>
<protein>
    <submittedName>
        <fullName evidence="3">Spermidine synthase</fullName>
    </submittedName>
</protein>
<sequence length="281" mass="29782">MGPGALLDALRAVQARLDADDAPAPAAAPRPRVSEDARGRSLQFGDDVVQSRHDPQEPARLLLPYTRRMAGALLWHPAPRAVLMIGLGGGSLVRFLREVSPASVLAVAEINPQVVALRGPFDLPPDDGRWAVLTVDGARLLQGWAAAGAPPAALRPQVLLVDGFDADGLAAPLTTAAFFTAAASVLARDGWLVMNLWAPAAQRRQVRQRVAAAFAGRTVFTVDDAVDEDQQVLYAGGPPHGAAHPRPVHEALARLGPGPARDCPRLHESWHEVYAAWAAQA</sequence>
<organism evidence="3 4">
    <name type="scientific">Pseudaquabacterium rugosum</name>
    <dbReference type="NCBI Taxonomy" id="2984194"/>
    <lineage>
        <taxon>Bacteria</taxon>
        <taxon>Pseudomonadati</taxon>
        <taxon>Pseudomonadota</taxon>
        <taxon>Betaproteobacteria</taxon>
        <taxon>Burkholderiales</taxon>
        <taxon>Sphaerotilaceae</taxon>
        <taxon>Pseudaquabacterium</taxon>
    </lineage>
</organism>
<dbReference type="EMBL" id="JBBUTF010000012">
    <property type="protein sequence ID" value="MEK8026996.1"/>
    <property type="molecule type" value="Genomic_DNA"/>
</dbReference>
<dbReference type="PANTHER" id="PTHR43317:SF11">
    <property type="entry name" value="POLYAMINE AMINOPROPYLTRANSFERASE 2"/>
    <property type="match status" value="1"/>
</dbReference>
<evidence type="ECO:0000256" key="2">
    <source>
        <dbReference type="SAM" id="MobiDB-lite"/>
    </source>
</evidence>
<evidence type="ECO:0000256" key="1">
    <source>
        <dbReference type="ARBA" id="ARBA00023115"/>
    </source>
</evidence>
<feature type="compositionally biased region" description="Low complexity" evidence="2">
    <location>
        <begin position="22"/>
        <end position="31"/>
    </location>
</feature>
<keyword evidence="4" id="KW-1185">Reference proteome</keyword>
<comment type="caution">
    <text evidence="3">The sequence shown here is derived from an EMBL/GenBank/DDBJ whole genome shotgun (WGS) entry which is preliminary data.</text>
</comment>
<dbReference type="RefSeq" id="WP_341374780.1">
    <property type="nucleotide sequence ID" value="NZ_JBBUTF010000012.1"/>
</dbReference>
<dbReference type="Proteomes" id="UP001368500">
    <property type="component" value="Unassembled WGS sequence"/>
</dbReference>
<keyword evidence="1" id="KW-0620">Polyamine biosynthesis</keyword>